<reference evidence="5" key="1">
    <citation type="journal article" date="2023" name="Plant J.">
        <title>Genome sequences and population genomics provide insights into the demographic history, inbreeding, and mutation load of two 'living fossil' tree species of Dipteronia.</title>
        <authorList>
            <person name="Feng Y."/>
            <person name="Comes H.P."/>
            <person name="Chen J."/>
            <person name="Zhu S."/>
            <person name="Lu R."/>
            <person name="Zhang X."/>
            <person name="Li P."/>
            <person name="Qiu J."/>
            <person name="Olsen K.M."/>
            <person name="Qiu Y."/>
        </authorList>
    </citation>
    <scope>NUCLEOTIDE SEQUENCE</scope>
    <source>
        <strain evidence="5">KIB01</strain>
    </source>
</reference>
<dbReference type="GO" id="GO:0046394">
    <property type="term" value="P:carboxylic acid biosynthetic process"/>
    <property type="evidence" value="ECO:0007669"/>
    <property type="project" value="UniProtKB-ARBA"/>
</dbReference>
<proteinExistence type="inferred from homology"/>
<evidence type="ECO:0000313" key="5">
    <source>
        <dbReference type="EMBL" id="KAK2661193.1"/>
    </source>
</evidence>
<dbReference type="Gene3D" id="3.20.10.10">
    <property type="entry name" value="D-amino Acid Aminotransferase, subunit A, domain 2"/>
    <property type="match status" value="1"/>
</dbReference>
<dbReference type="Pfam" id="PF01063">
    <property type="entry name" value="Aminotran_4"/>
    <property type="match status" value="1"/>
</dbReference>
<dbReference type="FunFam" id="3.30.470.10:FF:000008">
    <property type="entry name" value="D-amino-acid transaminase, chloroplastic"/>
    <property type="match status" value="1"/>
</dbReference>
<dbReference type="AlphaFoldDB" id="A0AAD9XLN1"/>
<dbReference type="InterPro" id="IPR043132">
    <property type="entry name" value="BCAT-like_C"/>
</dbReference>
<name>A0AAD9XLN1_9ROSI</name>
<gene>
    <name evidence="5" type="ORF">Ddye_007726</name>
</gene>
<protein>
    <submittedName>
        <fullName evidence="5">Uncharacterized protein</fullName>
    </submittedName>
</protein>
<dbReference type="InterPro" id="IPR001544">
    <property type="entry name" value="Aminotrans_IV"/>
</dbReference>
<evidence type="ECO:0000256" key="2">
    <source>
        <dbReference type="ARBA" id="ARBA00009320"/>
    </source>
</evidence>
<dbReference type="GO" id="GO:0003824">
    <property type="term" value="F:catalytic activity"/>
    <property type="evidence" value="ECO:0007669"/>
    <property type="project" value="InterPro"/>
</dbReference>
<dbReference type="FunFam" id="3.20.10.10:FF:000002">
    <property type="entry name" value="D-alanine aminotransferase"/>
    <property type="match status" value="1"/>
</dbReference>
<evidence type="ECO:0000256" key="4">
    <source>
        <dbReference type="SAM" id="Phobius"/>
    </source>
</evidence>
<dbReference type="PANTHER" id="PTHR42743:SF22">
    <property type="entry name" value="D-AMINO-ACID TRANSAMINASE, CHLOROPLASTIC"/>
    <property type="match status" value="1"/>
</dbReference>
<keyword evidence="4" id="KW-0472">Membrane</keyword>
<keyword evidence="6" id="KW-1185">Reference proteome</keyword>
<comment type="similarity">
    <text evidence="2">Belongs to the class-IV pyridoxal-phosphate-dependent aminotransferase family.</text>
</comment>
<feature type="transmembrane region" description="Helical" evidence="4">
    <location>
        <begin position="373"/>
        <end position="395"/>
    </location>
</feature>
<dbReference type="GO" id="GO:0008652">
    <property type="term" value="P:amino acid biosynthetic process"/>
    <property type="evidence" value="ECO:0007669"/>
    <property type="project" value="UniProtKB-ARBA"/>
</dbReference>
<dbReference type="Proteomes" id="UP001280121">
    <property type="component" value="Unassembled WGS sequence"/>
</dbReference>
<comment type="cofactor">
    <cofactor evidence="1">
        <name>pyridoxal 5'-phosphate</name>
        <dbReference type="ChEBI" id="CHEBI:597326"/>
    </cofactor>
</comment>
<keyword evidence="4" id="KW-1133">Transmembrane helix</keyword>
<dbReference type="PANTHER" id="PTHR42743">
    <property type="entry name" value="AMINO-ACID AMINOTRANSFERASE"/>
    <property type="match status" value="1"/>
</dbReference>
<keyword evidence="3" id="KW-0663">Pyridoxal phosphate</keyword>
<dbReference type="Gene3D" id="3.30.470.10">
    <property type="match status" value="1"/>
</dbReference>
<organism evidence="5 6">
    <name type="scientific">Dipteronia dyeriana</name>
    <dbReference type="NCBI Taxonomy" id="168575"/>
    <lineage>
        <taxon>Eukaryota</taxon>
        <taxon>Viridiplantae</taxon>
        <taxon>Streptophyta</taxon>
        <taxon>Embryophyta</taxon>
        <taxon>Tracheophyta</taxon>
        <taxon>Spermatophyta</taxon>
        <taxon>Magnoliopsida</taxon>
        <taxon>eudicotyledons</taxon>
        <taxon>Gunneridae</taxon>
        <taxon>Pentapetalae</taxon>
        <taxon>rosids</taxon>
        <taxon>malvids</taxon>
        <taxon>Sapindales</taxon>
        <taxon>Sapindaceae</taxon>
        <taxon>Hippocastanoideae</taxon>
        <taxon>Acereae</taxon>
        <taxon>Dipteronia</taxon>
    </lineage>
</organism>
<dbReference type="InterPro" id="IPR050571">
    <property type="entry name" value="Class-IV_PLP-Dep_Aminotrnsfr"/>
</dbReference>
<evidence type="ECO:0000256" key="3">
    <source>
        <dbReference type="ARBA" id="ARBA00022898"/>
    </source>
</evidence>
<evidence type="ECO:0000313" key="6">
    <source>
        <dbReference type="Proteomes" id="UP001280121"/>
    </source>
</evidence>
<keyword evidence="4" id="KW-0812">Transmembrane</keyword>
<dbReference type="SUPFAM" id="SSF56752">
    <property type="entry name" value="D-aminoacid aminotransferase-like PLP-dependent enzymes"/>
    <property type="match status" value="1"/>
</dbReference>
<dbReference type="EMBL" id="JANJYI010000002">
    <property type="protein sequence ID" value="KAK2661193.1"/>
    <property type="molecule type" value="Genomic_DNA"/>
</dbReference>
<evidence type="ECO:0000256" key="1">
    <source>
        <dbReference type="ARBA" id="ARBA00001933"/>
    </source>
</evidence>
<dbReference type="InterPro" id="IPR036038">
    <property type="entry name" value="Aminotransferase-like"/>
</dbReference>
<dbReference type="InterPro" id="IPR043131">
    <property type="entry name" value="BCAT-like_N"/>
</dbReference>
<accession>A0AAD9XLN1</accession>
<sequence>MTSLSTPISQNQRLPTKLSDHVDGSCVVSQFSQKLLFAGHGLQLPLRKIRIVRSSDQAQPFVVDSITQTTDVPVLSCPEAIERMRSNRTNQTSNQQYLAMYSSIFGGISTDPAAMVIPMDDHMVHRGHGVFDTAAIMDGHLYELDQHLDRIIKSASVAKIKLPYDRQSLRRILVQTVSTSKCRKGSLRYWLSAGVGDFQLSPSGCHQSAFYAIVIQDESPFVSKGVKAVTSSIPIKPPQFATMKSVNYLPNVLSKMEAEENDAYVAIWLDGDGFIAEGPNMNVAFVTKEKELLMPQFDKILSGCTAKRVLTLAEALVGEGKLLSAIRQGNVTVEEGKKAEEMMLIGSGVLVRSVVQWDEQVIGNGKSSYFICYAIAVIFFTIIYMKLFHLGWFLINVELGCSRKKTRCVLKKENYNEIIRLHKTIKD</sequence>
<comment type="caution">
    <text evidence="5">The sequence shown here is derived from an EMBL/GenBank/DDBJ whole genome shotgun (WGS) entry which is preliminary data.</text>
</comment>